<dbReference type="Proteomes" id="UP000178869">
    <property type="component" value="Unassembled WGS sequence"/>
</dbReference>
<dbReference type="PANTHER" id="PTHR39961">
    <property type="entry name" value="HYPOTHETICAL CYTOSOLIC PROTEIN"/>
    <property type="match status" value="1"/>
</dbReference>
<comment type="caution">
    <text evidence="1">The sequence shown here is derived from an EMBL/GenBank/DDBJ whole genome shotgun (WGS) entry which is preliminary data.</text>
</comment>
<evidence type="ECO:0000313" key="2">
    <source>
        <dbReference type="Proteomes" id="UP000178869"/>
    </source>
</evidence>
<organism evidence="1 2">
    <name type="scientific">Candidatus Terrybacteria bacterium RIFCSPHIGHO2_01_FULL_43_35</name>
    <dbReference type="NCBI Taxonomy" id="1802361"/>
    <lineage>
        <taxon>Bacteria</taxon>
        <taxon>Candidatus Terryibacteriota</taxon>
    </lineage>
</organism>
<evidence type="ECO:0008006" key="3">
    <source>
        <dbReference type="Google" id="ProtNLM"/>
    </source>
</evidence>
<gene>
    <name evidence="1" type="ORF">A2828_01900</name>
</gene>
<name>A0A1G2PE75_9BACT</name>
<dbReference type="AlphaFoldDB" id="A0A1G2PE75"/>
<proteinExistence type="predicted"/>
<dbReference type="Pfam" id="PF04308">
    <property type="entry name" value="RNaseH_like"/>
    <property type="match status" value="1"/>
</dbReference>
<evidence type="ECO:0000313" key="1">
    <source>
        <dbReference type="EMBL" id="OHA46636.1"/>
    </source>
</evidence>
<dbReference type="PANTHER" id="PTHR39961:SF1">
    <property type="entry name" value="DUF458 DOMAIN-CONTAINING PROTEIN"/>
    <property type="match status" value="1"/>
</dbReference>
<dbReference type="EMBL" id="MHSR01000013">
    <property type="protein sequence ID" value="OHA46636.1"/>
    <property type="molecule type" value="Genomic_DNA"/>
</dbReference>
<reference evidence="1 2" key="1">
    <citation type="journal article" date="2016" name="Nat. Commun.">
        <title>Thousands of microbial genomes shed light on interconnected biogeochemical processes in an aquifer system.</title>
        <authorList>
            <person name="Anantharaman K."/>
            <person name="Brown C.T."/>
            <person name="Hug L.A."/>
            <person name="Sharon I."/>
            <person name="Castelle C.J."/>
            <person name="Probst A.J."/>
            <person name="Thomas B.C."/>
            <person name="Singh A."/>
            <person name="Wilkins M.J."/>
            <person name="Karaoz U."/>
            <person name="Brodie E.L."/>
            <person name="Williams K.H."/>
            <person name="Hubbard S.S."/>
            <person name="Banfield J.F."/>
        </authorList>
    </citation>
    <scope>NUCLEOTIDE SEQUENCE [LARGE SCALE GENOMIC DNA]</scope>
</reference>
<protein>
    <recommendedName>
        <fullName evidence="3">DUF458 domain-containing protein</fullName>
    </recommendedName>
</protein>
<accession>A0A1G2PE75</accession>
<sequence>MDNNLSEQPFLSITSGSCSFLEVVDFIVASYSSMPGDNFKVSVGTDSEEINGEVKFVSAIVLWRVGHGARAWRTITWGKGKEYKSGGFHPKRIYQEVILTGTLTVELRSRLKQILGEDISNNIEVHADVGESGRTSVIMREIIGMLLGYGFPLENIKWKPESIAASVVADRYI</sequence>
<dbReference type="InterPro" id="IPR007405">
    <property type="entry name" value="Phage_KVP40_Orf299"/>
</dbReference>